<feature type="compositionally biased region" description="Basic residues" evidence="6">
    <location>
        <begin position="1"/>
        <end position="20"/>
    </location>
</feature>
<dbReference type="PROSITE" id="PS50089">
    <property type="entry name" value="ZF_RING_2"/>
    <property type="match status" value="1"/>
</dbReference>
<dbReference type="InterPro" id="IPR039577">
    <property type="entry name" value="Rad18"/>
</dbReference>
<evidence type="ECO:0000313" key="9">
    <source>
        <dbReference type="Proteomes" id="UP000225706"/>
    </source>
</evidence>
<dbReference type="Gene3D" id="3.30.40.10">
    <property type="entry name" value="Zinc/RING finger domain, C3HC4 (zinc finger)"/>
    <property type="match status" value="1"/>
</dbReference>
<dbReference type="Proteomes" id="UP000225706">
    <property type="component" value="Unassembled WGS sequence"/>
</dbReference>
<evidence type="ECO:0000256" key="4">
    <source>
        <dbReference type="PROSITE-ProRule" id="PRU00175"/>
    </source>
</evidence>
<gene>
    <name evidence="8" type="ORF">AWC38_SpisGene13960</name>
</gene>
<keyword evidence="3" id="KW-0862">Zinc</keyword>
<keyword evidence="9" id="KW-1185">Reference proteome</keyword>
<feature type="compositionally biased region" description="Polar residues" evidence="6">
    <location>
        <begin position="176"/>
        <end position="199"/>
    </location>
</feature>
<evidence type="ECO:0000256" key="1">
    <source>
        <dbReference type="ARBA" id="ARBA00022723"/>
    </source>
</evidence>
<dbReference type="PROSITE" id="PS00518">
    <property type="entry name" value="ZF_RING_1"/>
    <property type="match status" value="1"/>
</dbReference>
<protein>
    <recommendedName>
        <fullName evidence="7">RING-type domain-containing protein</fullName>
    </recommendedName>
</protein>
<dbReference type="SUPFAM" id="SSF57850">
    <property type="entry name" value="RING/U-box"/>
    <property type="match status" value="1"/>
</dbReference>
<dbReference type="GO" id="GO:0061630">
    <property type="term" value="F:ubiquitin protein ligase activity"/>
    <property type="evidence" value="ECO:0007669"/>
    <property type="project" value="InterPro"/>
</dbReference>
<dbReference type="AlphaFoldDB" id="A0A2B4RXR5"/>
<keyword evidence="2 4" id="KW-0863">Zinc-finger</keyword>
<dbReference type="GO" id="GO:0003697">
    <property type="term" value="F:single-stranded DNA binding"/>
    <property type="evidence" value="ECO:0007669"/>
    <property type="project" value="InterPro"/>
</dbReference>
<organism evidence="8 9">
    <name type="scientific">Stylophora pistillata</name>
    <name type="common">Smooth cauliflower coral</name>
    <dbReference type="NCBI Taxonomy" id="50429"/>
    <lineage>
        <taxon>Eukaryota</taxon>
        <taxon>Metazoa</taxon>
        <taxon>Cnidaria</taxon>
        <taxon>Anthozoa</taxon>
        <taxon>Hexacorallia</taxon>
        <taxon>Scleractinia</taxon>
        <taxon>Astrocoeniina</taxon>
        <taxon>Pocilloporidae</taxon>
        <taxon>Stylophora</taxon>
    </lineage>
</organism>
<dbReference type="SMART" id="SM00184">
    <property type="entry name" value="RING"/>
    <property type="match status" value="1"/>
</dbReference>
<dbReference type="InterPro" id="IPR001841">
    <property type="entry name" value="Znf_RING"/>
</dbReference>
<dbReference type="PANTHER" id="PTHR14134:SF3">
    <property type="entry name" value="RING-CH-TYPE DOMAIN-CONTAINING PROTEIN"/>
    <property type="match status" value="1"/>
</dbReference>
<feature type="compositionally biased region" description="Polar residues" evidence="6">
    <location>
        <begin position="83"/>
        <end position="92"/>
    </location>
</feature>
<dbReference type="GO" id="GO:0006301">
    <property type="term" value="P:DNA damage tolerance"/>
    <property type="evidence" value="ECO:0007669"/>
    <property type="project" value="InterPro"/>
</dbReference>
<name>A0A2B4RXR5_STYPI</name>
<keyword evidence="5" id="KW-0175">Coiled coil</keyword>
<feature type="domain" description="RING-type" evidence="7">
    <location>
        <begin position="300"/>
        <end position="339"/>
    </location>
</feature>
<feature type="compositionally biased region" description="Polar residues" evidence="6">
    <location>
        <begin position="128"/>
        <end position="144"/>
    </location>
</feature>
<feature type="compositionally biased region" description="Low complexity" evidence="6">
    <location>
        <begin position="154"/>
        <end position="175"/>
    </location>
</feature>
<evidence type="ECO:0000313" key="8">
    <source>
        <dbReference type="EMBL" id="PFX21573.1"/>
    </source>
</evidence>
<dbReference type="PANTHER" id="PTHR14134">
    <property type="entry name" value="E3 UBIQUITIN-PROTEIN LIGASE RAD18"/>
    <property type="match status" value="1"/>
</dbReference>
<dbReference type="InterPro" id="IPR013083">
    <property type="entry name" value="Znf_RING/FYVE/PHD"/>
</dbReference>
<dbReference type="GO" id="GO:0006513">
    <property type="term" value="P:protein monoubiquitination"/>
    <property type="evidence" value="ECO:0007669"/>
    <property type="project" value="InterPro"/>
</dbReference>
<dbReference type="STRING" id="50429.A0A2B4RXR5"/>
<feature type="coiled-coil region" evidence="5">
    <location>
        <begin position="360"/>
        <end position="478"/>
    </location>
</feature>
<comment type="caution">
    <text evidence="8">The sequence shown here is derived from an EMBL/GenBank/DDBJ whole genome shotgun (WGS) entry which is preliminary data.</text>
</comment>
<feature type="region of interest" description="Disordered" evidence="6">
    <location>
        <begin position="1"/>
        <end position="217"/>
    </location>
</feature>
<dbReference type="InterPro" id="IPR017907">
    <property type="entry name" value="Znf_RING_CS"/>
</dbReference>
<accession>A0A2B4RXR5</accession>
<evidence type="ECO:0000256" key="3">
    <source>
        <dbReference type="ARBA" id="ARBA00022833"/>
    </source>
</evidence>
<evidence type="ECO:0000256" key="2">
    <source>
        <dbReference type="ARBA" id="ARBA00022771"/>
    </source>
</evidence>
<sequence>MMSLHGRKLQTKSISKKKETKTKEETAEKVKAIREKQSLWMKEREETKSSSTKLKSLSKDITALPDVPKFRTRSSLSSGSSSENAGNRNPYSNPRRKPMYPEPQRDHSDVVSWISKGDNPVARKQRPPSASGSYKRSPSLNHTGDNSDHQMKYAPSNYANSNSSRSLNSSALTASQQTLHNRQRPLSRTSVKSESNFQDGGQVDRVIRSDDSTDRDRKIYGDTVSYSFSNTAVNTQSKDTLVSATSEKHDTPELSADMLNALADTVTERLKASLQPSVNHKHQQQNTQVNNESGIASHSCPLCEKLMTGPRHTPMAAIPCGHTYCQACLRDCKKCPTCQTVVKSTAVNTVMQQIISDFKVQKEKERLQKLEEQTRQYVEEYQSLALRCNALNGEAESILQTMEEVTEQLLDEKKLIKKLDMDENELRQKINRLQTELDGIKIKEEDCKERCQDLEQRYNEEKERLSMVEDTVQRIKQSKERVKMMVHNFAPALNLDAYD</sequence>
<keyword evidence="1" id="KW-0479">Metal-binding</keyword>
<dbReference type="OrthoDB" id="6105938at2759"/>
<feature type="compositionally biased region" description="Basic and acidic residues" evidence="6">
    <location>
        <begin position="21"/>
        <end position="48"/>
    </location>
</feature>
<feature type="compositionally biased region" description="Basic and acidic residues" evidence="6">
    <location>
        <begin position="205"/>
        <end position="217"/>
    </location>
</feature>
<evidence type="ECO:0000256" key="5">
    <source>
        <dbReference type="SAM" id="Coils"/>
    </source>
</evidence>
<evidence type="ECO:0000259" key="7">
    <source>
        <dbReference type="PROSITE" id="PS50089"/>
    </source>
</evidence>
<dbReference type="GO" id="GO:0008270">
    <property type="term" value="F:zinc ion binding"/>
    <property type="evidence" value="ECO:0007669"/>
    <property type="project" value="UniProtKB-KW"/>
</dbReference>
<dbReference type="EMBL" id="LSMT01000272">
    <property type="protein sequence ID" value="PFX21573.1"/>
    <property type="molecule type" value="Genomic_DNA"/>
</dbReference>
<reference evidence="9" key="1">
    <citation type="journal article" date="2017" name="bioRxiv">
        <title>Comparative analysis of the genomes of Stylophora pistillata and Acropora digitifera provides evidence for extensive differences between species of corals.</title>
        <authorList>
            <person name="Voolstra C.R."/>
            <person name="Li Y."/>
            <person name="Liew Y.J."/>
            <person name="Baumgarten S."/>
            <person name="Zoccola D."/>
            <person name="Flot J.-F."/>
            <person name="Tambutte S."/>
            <person name="Allemand D."/>
            <person name="Aranda M."/>
        </authorList>
    </citation>
    <scope>NUCLEOTIDE SEQUENCE [LARGE SCALE GENOMIC DNA]</scope>
</reference>
<proteinExistence type="predicted"/>
<evidence type="ECO:0000256" key="6">
    <source>
        <dbReference type="SAM" id="MobiDB-lite"/>
    </source>
</evidence>